<evidence type="ECO:0000313" key="2">
    <source>
        <dbReference type="EMBL" id="MBD2544097.1"/>
    </source>
</evidence>
<feature type="transmembrane region" description="Helical" evidence="1">
    <location>
        <begin position="436"/>
        <end position="457"/>
    </location>
</feature>
<evidence type="ECO:0000256" key="1">
    <source>
        <dbReference type="SAM" id="Phobius"/>
    </source>
</evidence>
<sequence length="522" mass="58535">MFTITMIDKIIDIVGDWNAQLFRELKGRLTLRNLIWVGGGSLGFQFLLFTALSDSKCIKYENNHSLGYCVEYVWEIKWLLIFQFLYWMLSLILFCGGVYLLVRDLTQEQRGGTLNFIRLSPQSSHKIFIGKLLGVPILVYLTILLAVPLHLISAIAAGIPLGWLVSLYAIVLVGAIFLFSLAMLTILFSSAEHQESALAIVSFCLGSSYLAIIFTRFSWSSLTYYGWESWQWFALPIGNHLGLMTLWTLMTVGTVAYWIWQSLNRRFNHPHCTLISKKQSYWIVGSFQVWLLGLLWPFMSVIKDDKSLLFTLLPISIINLGFLLIIAAIICPQRPTLIDWSRYRNQNQNFWQGTSAGEKQNLWADLILGEKSPAPAAIALNIGISSLILIPFWILVNSSISNSMQAIAAWVMSVNLILIYALIIQLGLLMKSQQRAGLTLIELTSAIFLPILILLAVENKSPVLWMFSVFGIAWAAVPEAPAIAIGFVILGQWLVIAGLSFGLTKKLHHLGASDSQKLLTSV</sequence>
<feature type="transmembrane region" description="Helical" evidence="1">
    <location>
        <begin position="197"/>
        <end position="217"/>
    </location>
</feature>
<feature type="transmembrane region" description="Helical" evidence="1">
    <location>
        <begin position="308"/>
        <end position="331"/>
    </location>
</feature>
<organism evidence="2 3">
    <name type="scientific">Planktothricoides raciborskii FACHB-1370</name>
    <dbReference type="NCBI Taxonomy" id="2949576"/>
    <lineage>
        <taxon>Bacteria</taxon>
        <taxon>Bacillati</taxon>
        <taxon>Cyanobacteriota</taxon>
        <taxon>Cyanophyceae</taxon>
        <taxon>Oscillatoriophycideae</taxon>
        <taxon>Oscillatoriales</taxon>
        <taxon>Oscillatoriaceae</taxon>
        <taxon>Planktothricoides</taxon>
    </lineage>
</organism>
<feature type="transmembrane region" description="Helical" evidence="1">
    <location>
        <begin position="165"/>
        <end position="188"/>
    </location>
</feature>
<reference evidence="2 3" key="1">
    <citation type="journal article" date="2020" name="ISME J.">
        <title>Comparative genomics reveals insights into cyanobacterial evolution and habitat adaptation.</title>
        <authorList>
            <person name="Chen M.Y."/>
            <person name="Teng W.K."/>
            <person name="Zhao L."/>
            <person name="Hu C.X."/>
            <person name="Zhou Y.K."/>
            <person name="Han B.P."/>
            <person name="Song L.R."/>
            <person name="Shu W.S."/>
        </authorList>
    </citation>
    <scope>NUCLEOTIDE SEQUENCE [LARGE SCALE GENOMIC DNA]</scope>
    <source>
        <strain evidence="2 3">FACHB-1370</strain>
    </source>
</reference>
<feature type="transmembrane region" description="Helical" evidence="1">
    <location>
        <begin position="463"/>
        <end position="496"/>
    </location>
</feature>
<keyword evidence="1" id="KW-1133">Transmembrane helix</keyword>
<dbReference type="EMBL" id="JACJSK010000010">
    <property type="protein sequence ID" value="MBD2544097.1"/>
    <property type="molecule type" value="Genomic_DNA"/>
</dbReference>
<feature type="transmembrane region" description="Helical" evidence="1">
    <location>
        <begin position="84"/>
        <end position="102"/>
    </location>
</feature>
<dbReference type="Proteomes" id="UP000641954">
    <property type="component" value="Unassembled WGS sequence"/>
</dbReference>
<name>A0ABR8EEV6_9CYAN</name>
<feature type="transmembrane region" description="Helical" evidence="1">
    <location>
        <begin position="281"/>
        <end position="302"/>
    </location>
</feature>
<proteinExistence type="predicted"/>
<keyword evidence="3" id="KW-1185">Reference proteome</keyword>
<feature type="transmembrane region" description="Helical" evidence="1">
    <location>
        <begin position="132"/>
        <end position="159"/>
    </location>
</feature>
<evidence type="ECO:0008006" key="4">
    <source>
        <dbReference type="Google" id="ProtNLM"/>
    </source>
</evidence>
<dbReference type="RefSeq" id="WP_156331563.1">
    <property type="nucleotide sequence ID" value="NZ_JACJSK010000010.1"/>
</dbReference>
<keyword evidence="1" id="KW-0472">Membrane</keyword>
<protein>
    <recommendedName>
        <fullName evidence="4">ABC transporter permease</fullName>
    </recommendedName>
</protein>
<feature type="transmembrane region" description="Helical" evidence="1">
    <location>
        <begin position="376"/>
        <end position="395"/>
    </location>
</feature>
<feature type="transmembrane region" description="Helical" evidence="1">
    <location>
        <begin position="33"/>
        <end position="52"/>
    </location>
</feature>
<feature type="transmembrane region" description="Helical" evidence="1">
    <location>
        <begin position="237"/>
        <end position="260"/>
    </location>
</feature>
<comment type="caution">
    <text evidence="2">The sequence shown here is derived from an EMBL/GenBank/DDBJ whole genome shotgun (WGS) entry which is preliminary data.</text>
</comment>
<feature type="transmembrane region" description="Helical" evidence="1">
    <location>
        <begin position="407"/>
        <end position="429"/>
    </location>
</feature>
<accession>A0ABR8EEV6</accession>
<keyword evidence="1" id="KW-0812">Transmembrane</keyword>
<evidence type="ECO:0000313" key="3">
    <source>
        <dbReference type="Proteomes" id="UP000641954"/>
    </source>
</evidence>
<gene>
    <name evidence="2" type="ORF">H6G72_09610</name>
</gene>